<protein>
    <submittedName>
        <fullName evidence="3">Uncharacterized protein</fullName>
    </submittedName>
</protein>
<feature type="compositionally biased region" description="Pro residues" evidence="1">
    <location>
        <begin position="246"/>
        <end position="256"/>
    </location>
</feature>
<dbReference type="PANTHER" id="PTHR35204:SF1">
    <property type="entry name" value="ENTEROTOXIN"/>
    <property type="match status" value="1"/>
</dbReference>
<feature type="chain" id="PRO_5042244231" evidence="2">
    <location>
        <begin position="18"/>
        <end position="548"/>
    </location>
</feature>
<dbReference type="InterPro" id="IPR038921">
    <property type="entry name" value="YOR389W-like"/>
</dbReference>
<name>A0AAD4L9B2_9AGAM</name>
<evidence type="ECO:0000256" key="2">
    <source>
        <dbReference type="SAM" id="SignalP"/>
    </source>
</evidence>
<proteinExistence type="predicted"/>
<keyword evidence="4" id="KW-1185">Reference proteome</keyword>
<comment type="caution">
    <text evidence="3">The sequence shown here is derived from an EMBL/GenBank/DDBJ whole genome shotgun (WGS) entry which is preliminary data.</text>
</comment>
<accession>A0AAD4L9B2</accession>
<organism evidence="3 4">
    <name type="scientific">Lactarius akahatsu</name>
    <dbReference type="NCBI Taxonomy" id="416441"/>
    <lineage>
        <taxon>Eukaryota</taxon>
        <taxon>Fungi</taxon>
        <taxon>Dikarya</taxon>
        <taxon>Basidiomycota</taxon>
        <taxon>Agaricomycotina</taxon>
        <taxon>Agaricomycetes</taxon>
        <taxon>Russulales</taxon>
        <taxon>Russulaceae</taxon>
        <taxon>Lactarius</taxon>
    </lineage>
</organism>
<dbReference type="Proteomes" id="UP001201163">
    <property type="component" value="Unassembled WGS sequence"/>
</dbReference>
<dbReference type="EMBL" id="JAKELL010000404">
    <property type="protein sequence ID" value="KAH8976927.1"/>
    <property type="molecule type" value="Genomic_DNA"/>
</dbReference>
<evidence type="ECO:0000256" key="1">
    <source>
        <dbReference type="SAM" id="MobiDB-lite"/>
    </source>
</evidence>
<dbReference type="PANTHER" id="PTHR35204">
    <property type="entry name" value="YALI0A21131P"/>
    <property type="match status" value="1"/>
</dbReference>
<feature type="signal peptide" evidence="2">
    <location>
        <begin position="1"/>
        <end position="17"/>
    </location>
</feature>
<gene>
    <name evidence="3" type="ORF">EDB92DRAFT_1922544</name>
</gene>
<dbReference type="AlphaFoldDB" id="A0AAD4L9B2"/>
<keyword evidence="2" id="KW-0732">Signal</keyword>
<evidence type="ECO:0000313" key="4">
    <source>
        <dbReference type="Proteomes" id="UP001201163"/>
    </source>
</evidence>
<sequence length="548" mass="61400">MLRQLLCVLSFLLAVAAFVLPSVPSRSSDGPLQATFQVKSGTSASGSDREWNLPPDLNSTHHLIFNSVSGLLQRWPNTLRRNGHSLVPATVPKGTILYHGRTDDRIPNEPDWLAFDFEHAYIFGRGPSYVISLHAKRDLRLVYFDGSSAAKMKDGPMDSQDVILWGRPQPDKYFSERERIKALCDWGRSFGLDGFVRMEFHFEVMICDVLDPLEVVTFLSLLPKNQTSTPRRPGPPPGDPHHPERPIPFPSPPSSKPPSGWRGSLPSGHRSALETYLTGSWHDLAPGETRVHLDYSGFVTFYNPSLSSLVEARHGKDRLHLRLDGISTLDSERVRAELQTVLTREPGGRSGVDWGSIVRVVTERYAGRLEHLRCLLSQNTTFADPLERATIARAQLLVMLAPYITTTDVPERLPASANLSWAAPIAQRCATTQTSHIPLGMLTPQEVRIHAAVENTIQEICRRLVVVWIEFFDIEAADEARATDASEMAHEQISELMVWLDWSVWVRCEPGCSLGEICYIPTWPFQMIGGDPYDMTPRCVSLKDTDHQ</sequence>
<feature type="region of interest" description="Disordered" evidence="1">
    <location>
        <begin position="224"/>
        <end position="267"/>
    </location>
</feature>
<reference evidence="3" key="1">
    <citation type="submission" date="2022-01" db="EMBL/GenBank/DDBJ databases">
        <title>Comparative genomics reveals a dynamic genome evolution in the ectomycorrhizal milk-cap (Lactarius) mushrooms.</title>
        <authorList>
            <consortium name="DOE Joint Genome Institute"/>
            <person name="Lebreton A."/>
            <person name="Tang N."/>
            <person name="Kuo A."/>
            <person name="LaButti K."/>
            <person name="Drula E."/>
            <person name="Barry K."/>
            <person name="Clum A."/>
            <person name="Lipzen A."/>
            <person name="Mousain D."/>
            <person name="Ng V."/>
            <person name="Wang R."/>
            <person name="Wang X."/>
            <person name="Dai Y."/>
            <person name="Henrissat B."/>
            <person name="Grigoriev I.V."/>
            <person name="Guerin-Laguette A."/>
            <person name="Yu F."/>
            <person name="Martin F.M."/>
        </authorList>
    </citation>
    <scope>NUCLEOTIDE SEQUENCE</scope>
    <source>
        <strain evidence="3">QP</strain>
    </source>
</reference>
<evidence type="ECO:0000313" key="3">
    <source>
        <dbReference type="EMBL" id="KAH8976927.1"/>
    </source>
</evidence>